<dbReference type="EMBL" id="LR746496">
    <property type="protein sequence ID" value="CAA7600016.1"/>
    <property type="molecule type" value="Genomic_DNA"/>
</dbReference>
<reference evidence="2" key="1">
    <citation type="submission" date="2014-11" db="EMBL/GenBank/DDBJ databases">
        <authorList>
            <person name="Hornung B.V."/>
        </authorList>
    </citation>
    <scope>NUCLEOTIDE SEQUENCE</scope>
    <source>
        <strain evidence="2">INE</strain>
    </source>
</reference>
<evidence type="ECO:0000313" key="2">
    <source>
        <dbReference type="EMBL" id="CEJ06002.1"/>
    </source>
</evidence>
<dbReference type="KEGG" id="aacx:DEACI_0665"/>
<evidence type="ECO:0000313" key="1">
    <source>
        <dbReference type="EMBL" id="CAA7600016.1"/>
    </source>
</evidence>
<dbReference type="Proteomes" id="UP001071230">
    <property type="component" value="Unassembled WGS sequence"/>
</dbReference>
<keyword evidence="3" id="KW-1185">Reference proteome</keyword>
<reference evidence="1" key="2">
    <citation type="submission" date="2020-01" db="EMBL/GenBank/DDBJ databases">
        <authorList>
            <person name="Hornung B."/>
        </authorList>
    </citation>
    <scope>NUCLEOTIDE SEQUENCE</scope>
    <source>
        <strain evidence="1">PacBioINE</strain>
    </source>
</reference>
<dbReference type="RefSeq" id="WP_240983750.1">
    <property type="nucleotide sequence ID" value="NZ_CDGJ01000008.1"/>
</dbReference>
<gene>
    <name evidence="2" type="ORF">DEACI_0422</name>
    <name evidence="1" type="ORF">DEACI_0665</name>
</gene>
<organism evidence="1">
    <name type="scientific">Acididesulfobacillus acetoxydans</name>
    <dbReference type="NCBI Taxonomy" id="1561005"/>
    <lineage>
        <taxon>Bacteria</taxon>
        <taxon>Bacillati</taxon>
        <taxon>Bacillota</taxon>
        <taxon>Clostridia</taxon>
        <taxon>Eubacteriales</taxon>
        <taxon>Peptococcaceae</taxon>
        <taxon>Acididesulfobacillus</taxon>
    </lineage>
</organism>
<protein>
    <submittedName>
        <fullName evidence="1">Uncharacterized protein</fullName>
    </submittedName>
</protein>
<name>A0A8S0XAK7_9FIRM</name>
<proteinExistence type="predicted"/>
<dbReference type="Proteomes" id="UP000836597">
    <property type="component" value="Chromosome"/>
</dbReference>
<dbReference type="EMBL" id="CDGJ01000008">
    <property type="protein sequence ID" value="CEJ06002.1"/>
    <property type="molecule type" value="Genomic_DNA"/>
</dbReference>
<dbReference type="AlphaFoldDB" id="A0A8S0XAK7"/>
<sequence>MNPCGTTQAHILEKTQVHGVSVYFGTGVNPANSPAQFFVAWGREILAGGLVHTYNSRCSEEGCLWFVEEDEAEIAYAEVQTSLRG</sequence>
<evidence type="ECO:0000313" key="3">
    <source>
        <dbReference type="Proteomes" id="UP001071230"/>
    </source>
</evidence>
<accession>A0A8S0XAK7</accession>